<evidence type="ECO:0000256" key="3">
    <source>
        <dbReference type="PROSITE-ProRule" id="PRU00339"/>
    </source>
</evidence>
<dbReference type="PROSITE" id="PS50005">
    <property type="entry name" value="TPR"/>
    <property type="match status" value="1"/>
</dbReference>
<protein>
    <submittedName>
        <fullName evidence="5">Uncharacterized protein</fullName>
    </submittedName>
</protein>
<dbReference type="EMBL" id="MKKU01000208">
    <property type="protein sequence ID" value="RNF19364.1"/>
    <property type="molecule type" value="Genomic_DNA"/>
</dbReference>
<dbReference type="Gene3D" id="1.25.40.10">
    <property type="entry name" value="Tetratricopeptide repeat domain"/>
    <property type="match status" value="2"/>
</dbReference>
<comment type="caution">
    <text evidence="5">The sequence shown here is derived from an EMBL/GenBank/DDBJ whole genome shotgun (WGS) entry which is preliminary data.</text>
</comment>
<dbReference type="InterPro" id="IPR019734">
    <property type="entry name" value="TPR_rpt"/>
</dbReference>
<keyword evidence="1" id="KW-0677">Repeat</keyword>
<keyword evidence="6" id="KW-1185">Reference proteome</keyword>
<feature type="repeat" description="TPR" evidence="3">
    <location>
        <begin position="183"/>
        <end position="216"/>
    </location>
</feature>
<evidence type="ECO:0000256" key="4">
    <source>
        <dbReference type="SAM" id="MobiDB-lite"/>
    </source>
</evidence>
<dbReference type="OrthoDB" id="271647at2759"/>
<dbReference type="GeneID" id="40317786"/>
<dbReference type="AlphaFoldDB" id="A0A3R7PG81"/>
<organism evidence="5 6">
    <name type="scientific">Trypanosoma conorhini</name>
    <dbReference type="NCBI Taxonomy" id="83891"/>
    <lineage>
        <taxon>Eukaryota</taxon>
        <taxon>Discoba</taxon>
        <taxon>Euglenozoa</taxon>
        <taxon>Kinetoplastea</taxon>
        <taxon>Metakinetoplastina</taxon>
        <taxon>Trypanosomatida</taxon>
        <taxon>Trypanosomatidae</taxon>
        <taxon>Trypanosoma</taxon>
    </lineage>
</organism>
<feature type="region of interest" description="Disordered" evidence="4">
    <location>
        <begin position="1"/>
        <end position="32"/>
    </location>
</feature>
<reference evidence="5 6" key="1">
    <citation type="journal article" date="2018" name="BMC Genomics">
        <title>Genomic comparison of Trypanosoma conorhini and Trypanosoma rangeli to Trypanosoma cruzi strains of high and low virulence.</title>
        <authorList>
            <person name="Bradwell K.R."/>
            <person name="Koparde V.N."/>
            <person name="Matveyev A.V."/>
            <person name="Serrano M.G."/>
            <person name="Alves J.M."/>
            <person name="Parikh H."/>
            <person name="Huang B."/>
            <person name="Lee V."/>
            <person name="Espinosa-Alvarez O."/>
            <person name="Ortiz P.A."/>
            <person name="Costa-Martins A.G."/>
            <person name="Teixeira M.M."/>
            <person name="Buck G.A."/>
        </authorList>
    </citation>
    <scope>NUCLEOTIDE SEQUENCE [LARGE SCALE GENOMIC DNA]</scope>
    <source>
        <strain evidence="5 6">025E</strain>
    </source>
</reference>
<evidence type="ECO:0000256" key="2">
    <source>
        <dbReference type="ARBA" id="ARBA00022803"/>
    </source>
</evidence>
<dbReference type="Proteomes" id="UP000284403">
    <property type="component" value="Unassembled WGS sequence"/>
</dbReference>
<proteinExistence type="predicted"/>
<evidence type="ECO:0000256" key="1">
    <source>
        <dbReference type="ARBA" id="ARBA00022737"/>
    </source>
</evidence>
<gene>
    <name evidence="5" type="ORF">Tco025E_04175</name>
</gene>
<dbReference type="PANTHER" id="PTHR44858:SF1">
    <property type="entry name" value="UDP-N-ACETYLGLUCOSAMINE--PEPTIDE N-ACETYLGLUCOSAMINYLTRANSFERASE SPINDLY-RELATED"/>
    <property type="match status" value="1"/>
</dbReference>
<keyword evidence="2 3" id="KW-0802">TPR repeat</keyword>
<name>A0A3R7PG81_9TRYP</name>
<dbReference type="RefSeq" id="XP_029228816.1">
    <property type="nucleotide sequence ID" value="XM_029371087.1"/>
</dbReference>
<evidence type="ECO:0000313" key="6">
    <source>
        <dbReference type="Proteomes" id="UP000284403"/>
    </source>
</evidence>
<accession>A0A3R7PG81</accession>
<dbReference type="SUPFAM" id="SSF48452">
    <property type="entry name" value="TPR-like"/>
    <property type="match status" value="1"/>
</dbReference>
<dbReference type="SMART" id="SM00028">
    <property type="entry name" value="TPR"/>
    <property type="match status" value="5"/>
</dbReference>
<dbReference type="InterPro" id="IPR011990">
    <property type="entry name" value="TPR-like_helical_dom_sf"/>
</dbReference>
<sequence>MKANSPHAETMPGESSPRPLGQRRSSSKSRRLIEEYRRSVLASGGEPMLGASSRALLERVGGRKTTALSARREGAGKSVAPSPTTSDPVQWCLDRAEAAEAAGQLADAEKYLQGALEQLHHTESIALGAAHCVSAHDDANLEQDRVRTAEVLRRFGKLTMRKSAYAEALALFNLSSRIDPLTPVTYALRGACHEHLGNDAEAYEEYKKYLSLSPPTMAVMAHTGQCALKAGQYEAAERHLHELLRMTKAATTGSLAPVASPIATLFDSPSFYEAHAYYCLGLVREKQSEQAASTSSVDSASHSAEALAQEARAYYDLAVANSAYIAALEDAAESAIAVGDASLTWENLRHLQRLRRDCAHYYLRAADVCAMTNDAAAEVEELSKALDQRQPVSTRRTTLLRRAAVYASKMHIFDKAIVDLSLLLSLPGDDHCTAMAYLQRAKAFEQRSCECPRTSKEDVGAALSDYDSFVATALMHPHKQTAPPESITEAMLILANGAFTENNYARAAHFFARAVARGWQPREDLPQPCRQPKAGTAASSISLTGVDLLTKMYVAIAHTVVSRIAIAEDMFRVAYEQRERPAAHVVVDLKKSKAAERKEAEKPMVPVPAVGYQVVEDHYLWLRALEPTVFSSLQYELLELWEPYRTEVERLREELMLTRSGKKVKRR</sequence>
<dbReference type="PANTHER" id="PTHR44858">
    <property type="entry name" value="TETRATRICOPEPTIDE REPEAT PROTEIN 6"/>
    <property type="match status" value="1"/>
</dbReference>
<feature type="region of interest" description="Disordered" evidence="4">
    <location>
        <begin position="66"/>
        <end position="87"/>
    </location>
</feature>
<dbReference type="InterPro" id="IPR050498">
    <property type="entry name" value="Ycf3"/>
</dbReference>
<evidence type="ECO:0000313" key="5">
    <source>
        <dbReference type="EMBL" id="RNF19364.1"/>
    </source>
</evidence>